<dbReference type="SUPFAM" id="SSF53098">
    <property type="entry name" value="Ribonuclease H-like"/>
    <property type="match status" value="1"/>
</dbReference>
<accession>A0A9C6X242</accession>
<sequence>MGIRKTRTTPQRPQSNGAAEWLIRTITEHLAMVVAHSQKDWDLQVLLVLLSLRVAPHATTGVSPSMMIGRPLNLPPGLARGYPPGTPALPSRLDYPVWLQSRLYSIHHEVRDYAGAAALRQKVCYDVRAKRPTFQPEDSVWLFQPRRQVGRSPKLDCWWTGPWTVLSVIKDVTVRIWDPAKLRSRPRTFHSDRLAPYIAEP</sequence>
<proteinExistence type="predicted"/>
<reference evidence="3" key="1">
    <citation type="submission" date="2025-08" db="UniProtKB">
        <authorList>
            <consortium name="RefSeq"/>
        </authorList>
    </citation>
    <scope>IDENTIFICATION</scope>
    <source>
        <tissue evidence="3">Whole organism</tissue>
    </source>
</reference>
<name>A0A9C6X242_FRAOC</name>
<dbReference type="InterPro" id="IPR001584">
    <property type="entry name" value="Integrase_cat-core"/>
</dbReference>
<dbReference type="AlphaFoldDB" id="A0A9C6X242"/>
<dbReference type="GeneID" id="127750335"/>
<feature type="domain" description="Integrase catalytic" evidence="1">
    <location>
        <begin position="1"/>
        <end position="72"/>
    </location>
</feature>
<evidence type="ECO:0000259" key="1">
    <source>
        <dbReference type="PROSITE" id="PS50994"/>
    </source>
</evidence>
<organism evidence="2 3">
    <name type="scientific">Frankliniella occidentalis</name>
    <name type="common">Western flower thrips</name>
    <name type="synonym">Euthrips occidentalis</name>
    <dbReference type="NCBI Taxonomy" id="133901"/>
    <lineage>
        <taxon>Eukaryota</taxon>
        <taxon>Metazoa</taxon>
        <taxon>Ecdysozoa</taxon>
        <taxon>Arthropoda</taxon>
        <taxon>Hexapoda</taxon>
        <taxon>Insecta</taxon>
        <taxon>Pterygota</taxon>
        <taxon>Neoptera</taxon>
        <taxon>Paraneoptera</taxon>
        <taxon>Thysanoptera</taxon>
        <taxon>Terebrantia</taxon>
        <taxon>Thripoidea</taxon>
        <taxon>Thripidae</taxon>
        <taxon>Frankliniella</taxon>
    </lineage>
</organism>
<dbReference type="InterPro" id="IPR050951">
    <property type="entry name" value="Retrovirus_Pol_polyprotein"/>
</dbReference>
<dbReference type="PANTHER" id="PTHR37984">
    <property type="entry name" value="PROTEIN CBG26694"/>
    <property type="match status" value="1"/>
</dbReference>
<gene>
    <name evidence="3" type="primary">LOC127750335</name>
</gene>
<dbReference type="KEGG" id="foc:127750335"/>
<evidence type="ECO:0000313" key="2">
    <source>
        <dbReference type="Proteomes" id="UP000504606"/>
    </source>
</evidence>
<dbReference type="Gene3D" id="3.30.420.10">
    <property type="entry name" value="Ribonuclease H-like superfamily/Ribonuclease H"/>
    <property type="match status" value="1"/>
</dbReference>
<dbReference type="GO" id="GO:0003676">
    <property type="term" value="F:nucleic acid binding"/>
    <property type="evidence" value="ECO:0007669"/>
    <property type="project" value="InterPro"/>
</dbReference>
<dbReference type="InterPro" id="IPR012337">
    <property type="entry name" value="RNaseH-like_sf"/>
</dbReference>
<dbReference type="OrthoDB" id="7551731at2759"/>
<evidence type="ECO:0000313" key="3">
    <source>
        <dbReference type="RefSeq" id="XP_052127748.1"/>
    </source>
</evidence>
<keyword evidence="2" id="KW-1185">Reference proteome</keyword>
<dbReference type="PROSITE" id="PS50994">
    <property type="entry name" value="INTEGRASE"/>
    <property type="match status" value="1"/>
</dbReference>
<dbReference type="GO" id="GO:0015074">
    <property type="term" value="P:DNA integration"/>
    <property type="evidence" value="ECO:0007669"/>
    <property type="project" value="InterPro"/>
</dbReference>
<dbReference type="PANTHER" id="PTHR37984:SF5">
    <property type="entry name" value="PROTEIN NYNRIN-LIKE"/>
    <property type="match status" value="1"/>
</dbReference>
<dbReference type="RefSeq" id="XP_052127748.1">
    <property type="nucleotide sequence ID" value="XM_052271788.1"/>
</dbReference>
<dbReference type="InterPro" id="IPR036397">
    <property type="entry name" value="RNaseH_sf"/>
</dbReference>
<dbReference type="Proteomes" id="UP000504606">
    <property type="component" value="Unplaced"/>
</dbReference>
<protein>
    <submittedName>
        <fullName evidence="3">Uncharacterized protein LOC127750335</fullName>
    </submittedName>
</protein>